<sequence>AESGGGTLRLAGSVSYSEKPLRYDINVRSDRVRIRYPEGLSWLAGGTLRLTGTPAAAMLSGRVTIERVTLTQGLQIAGMLVSAKEGITGPATSSSYLRNLQFDVEALSAPDARMEWPGAELQAEASLRARGTWEHPILLGHIHIVSGNLNFAGNRYRVSRGDLNFANPFRLDPVLNVEATTTIQQYEITLNFNGPASKLTLAYRSDPPLPTNDIVTLLALGQTTSEATVRGGGASPSGTSNASAILSEAISSQLGGRLERLFGITRFRVDPGLAEVGSTGSEQNAAARVTVEQQIARNLTITYVSNVSSTQQQVIQVEYNVDRNVSIVGLRDQNGTFGIDIKIKKRF</sequence>
<evidence type="ECO:0000256" key="3">
    <source>
        <dbReference type="ARBA" id="ARBA00022989"/>
    </source>
</evidence>
<dbReference type="AlphaFoldDB" id="A0A7V8NNY4"/>
<keyword evidence="4" id="KW-0472">Membrane</keyword>
<comment type="caution">
    <text evidence="6">The sequence shown here is derived from an EMBL/GenBank/DDBJ whole genome shotgun (WGS) entry which is preliminary data.</text>
</comment>
<accession>A0A7V8NNY4</accession>
<dbReference type="GO" id="GO:0009306">
    <property type="term" value="P:protein secretion"/>
    <property type="evidence" value="ECO:0007669"/>
    <property type="project" value="InterPro"/>
</dbReference>
<proteinExistence type="predicted"/>
<evidence type="ECO:0000256" key="2">
    <source>
        <dbReference type="ARBA" id="ARBA00022692"/>
    </source>
</evidence>
<gene>
    <name evidence="6" type="ORF">HRJ53_07300</name>
</gene>
<keyword evidence="2" id="KW-0812">Transmembrane</keyword>
<dbReference type="PANTHER" id="PTHR36985:SF1">
    <property type="entry name" value="TRANSLOCATION AND ASSEMBLY MODULE SUBUNIT TAMB"/>
    <property type="match status" value="1"/>
</dbReference>
<keyword evidence="7" id="KW-1185">Reference proteome</keyword>
<name>A0A7V8NNY4_9BACT</name>
<dbReference type="GO" id="GO:0097347">
    <property type="term" value="C:TAM protein secretion complex"/>
    <property type="evidence" value="ECO:0007669"/>
    <property type="project" value="TreeGrafter"/>
</dbReference>
<dbReference type="Proteomes" id="UP000567293">
    <property type="component" value="Unassembled WGS sequence"/>
</dbReference>
<dbReference type="GO" id="GO:0005886">
    <property type="term" value="C:plasma membrane"/>
    <property type="evidence" value="ECO:0007669"/>
    <property type="project" value="InterPro"/>
</dbReference>
<organism evidence="6 7">
    <name type="scientific">Candidatus Acidiferrum panamense</name>
    <dbReference type="NCBI Taxonomy" id="2741543"/>
    <lineage>
        <taxon>Bacteria</taxon>
        <taxon>Pseudomonadati</taxon>
        <taxon>Acidobacteriota</taxon>
        <taxon>Terriglobia</taxon>
        <taxon>Candidatus Acidiferrales</taxon>
        <taxon>Candidatus Acidiferrum</taxon>
    </lineage>
</organism>
<dbReference type="EMBL" id="JACDQQ010000713">
    <property type="protein sequence ID" value="MBA0084783.1"/>
    <property type="molecule type" value="Genomic_DNA"/>
</dbReference>
<evidence type="ECO:0000313" key="7">
    <source>
        <dbReference type="Proteomes" id="UP000567293"/>
    </source>
</evidence>
<evidence type="ECO:0000256" key="1">
    <source>
        <dbReference type="ARBA" id="ARBA00004167"/>
    </source>
</evidence>
<dbReference type="PANTHER" id="PTHR36985">
    <property type="entry name" value="TRANSLOCATION AND ASSEMBLY MODULE SUBUNIT TAMB"/>
    <property type="match status" value="1"/>
</dbReference>
<evidence type="ECO:0000259" key="5">
    <source>
        <dbReference type="Pfam" id="PF04357"/>
    </source>
</evidence>
<feature type="domain" description="Translocation and assembly module TamB C-terminal" evidence="5">
    <location>
        <begin position="3"/>
        <end position="347"/>
    </location>
</feature>
<feature type="non-terminal residue" evidence="6">
    <location>
        <position position="1"/>
    </location>
</feature>
<comment type="subcellular location">
    <subcellularLocation>
        <location evidence="1">Membrane</location>
        <topology evidence="1">Single-pass membrane protein</topology>
    </subcellularLocation>
</comment>
<keyword evidence="3" id="KW-1133">Transmembrane helix</keyword>
<dbReference type="Pfam" id="PF04357">
    <property type="entry name" value="TamB"/>
    <property type="match status" value="1"/>
</dbReference>
<protein>
    <submittedName>
        <fullName evidence="6">Translocation/assembly module TamB</fullName>
    </submittedName>
</protein>
<evidence type="ECO:0000313" key="6">
    <source>
        <dbReference type="EMBL" id="MBA0084783.1"/>
    </source>
</evidence>
<dbReference type="InterPro" id="IPR007452">
    <property type="entry name" value="TamB_C"/>
</dbReference>
<reference evidence="6" key="1">
    <citation type="submission" date="2020-06" db="EMBL/GenBank/DDBJ databases">
        <title>Legume-microbial interactions unlock mineral nutrients during tropical forest succession.</title>
        <authorList>
            <person name="Epihov D.Z."/>
        </authorList>
    </citation>
    <scope>NUCLEOTIDE SEQUENCE [LARGE SCALE GENOMIC DNA]</scope>
    <source>
        <strain evidence="6">Pan2503</strain>
    </source>
</reference>
<evidence type="ECO:0000256" key="4">
    <source>
        <dbReference type="ARBA" id="ARBA00023136"/>
    </source>
</evidence>